<feature type="domain" description="Antitoxin FitA-like ribbon-helix-helix" evidence="2">
    <location>
        <begin position="2"/>
        <end position="39"/>
    </location>
</feature>
<feature type="compositionally biased region" description="Basic residues" evidence="1">
    <location>
        <begin position="71"/>
        <end position="81"/>
    </location>
</feature>
<keyword evidence="3" id="KW-0238">DNA-binding</keyword>
<dbReference type="InterPro" id="IPR053853">
    <property type="entry name" value="FitA-like_RHH"/>
</dbReference>
<dbReference type="SUPFAM" id="SSF47598">
    <property type="entry name" value="Ribbon-helix-helix"/>
    <property type="match status" value="1"/>
</dbReference>
<dbReference type="GO" id="GO:0003677">
    <property type="term" value="F:DNA binding"/>
    <property type="evidence" value="ECO:0007669"/>
    <property type="project" value="UniProtKB-KW"/>
</dbReference>
<organism evidence="3 4">
    <name type="scientific">Marinihelvus fidelis</name>
    <dbReference type="NCBI Taxonomy" id="2613842"/>
    <lineage>
        <taxon>Bacteria</taxon>
        <taxon>Pseudomonadati</taxon>
        <taxon>Pseudomonadota</taxon>
        <taxon>Gammaproteobacteria</taxon>
        <taxon>Chromatiales</taxon>
        <taxon>Wenzhouxiangellaceae</taxon>
        <taxon>Marinihelvus</taxon>
    </lineage>
</organism>
<reference evidence="3 4" key="1">
    <citation type="submission" date="2019-09" db="EMBL/GenBank/DDBJ databases">
        <title>Wenzhouxiangella sp. Genome sequencing and assembly.</title>
        <authorList>
            <person name="Zhang R."/>
        </authorList>
    </citation>
    <scope>NUCLEOTIDE SEQUENCE [LARGE SCALE GENOMIC DNA]</scope>
    <source>
        <strain evidence="3 4">W260</strain>
    </source>
</reference>
<feature type="compositionally biased region" description="Basic and acidic residues" evidence="1">
    <location>
        <begin position="85"/>
        <end position="94"/>
    </location>
</feature>
<keyword evidence="4" id="KW-1185">Reference proteome</keyword>
<name>A0A5N0TCG1_9GAMM</name>
<accession>A0A5N0TCG1</accession>
<protein>
    <submittedName>
        <fullName evidence="3">Arc family DNA-binding protein</fullName>
    </submittedName>
</protein>
<dbReference type="EMBL" id="VYXP01000004">
    <property type="protein sequence ID" value="KAA9132114.1"/>
    <property type="molecule type" value="Genomic_DNA"/>
</dbReference>
<evidence type="ECO:0000259" key="2">
    <source>
        <dbReference type="Pfam" id="PF22513"/>
    </source>
</evidence>
<comment type="caution">
    <text evidence="3">The sequence shown here is derived from an EMBL/GenBank/DDBJ whole genome shotgun (WGS) entry which is preliminary data.</text>
</comment>
<evidence type="ECO:0000313" key="4">
    <source>
        <dbReference type="Proteomes" id="UP000325372"/>
    </source>
</evidence>
<sequence length="94" mass="10522">MPNLSIKNVPADVIVGLRERASANHRSLQGELLALVTQVVTNPGSVSGAETVQRARKGYKSIEQIAQEHRQLKKRPYRKGPHSTELIRQDRDAR</sequence>
<evidence type="ECO:0000256" key="1">
    <source>
        <dbReference type="SAM" id="MobiDB-lite"/>
    </source>
</evidence>
<dbReference type="AlphaFoldDB" id="A0A5N0TCG1"/>
<dbReference type="Proteomes" id="UP000325372">
    <property type="component" value="Unassembled WGS sequence"/>
</dbReference>
<dbReference type="Pfam" id="PF22513">
    <property type="entry name" value="FitA-like_RHH"/>
    <property type="match status" value="1"/>
</dbReference>
<feature type="region of interest" description="Disordered" evidence="1">
    <location>
        <begin position="69"/>
        <end position="94"/>
    </location>
</feature>
<dbReference type="GO" id="GO:0006355">
    <property type="term" value="P:regulation of DNA-templated transcription"/>
    <property type="evidence" value="ECO:0007669"/>
    <property type="project" value="InterPro"/>
</dbReference>
<proteinExistence type="predicted"/>
<dbReference type="InterPro" id="IPR010985">
    <property type="entry name" value="Ribbon_hlx_hlx"/>
</dbReference>
<evidence type="ECO:0000313" key="3">
    <source>
        <dbReference type="EMBL" id="KAA9132114.1"/>
    </source>
</evidence>
<gene>
    <name evidence="3" type="ORF">F3N42_07880</name>
</gene>